<keyword evidence="5" id="KW-1185">Reference proteome</keyword>
<reference evidence="4" key="1">
    <citation type="submission" date="2020-09" db="EMBL/GenBank/DDBJ databases">
        <title>Bacillus faecalis sp. nov., a moderately halophilic bacterium isolated from cow faeces.</title>
        <authorList>
            <person name="Jiang L."/>
            <person name="Lee J."/>
        </authorList>
    </citation>
    <scope>NUCLEOTIDE SEQUENCE</scope>
    <source>
        <strain evidence="4">AGMB 02131</strain>
    </source>
</reference>
<evidence type="ECO:0000256" key="2">
    <source>
        <dbReference type="ARBA" id="ARBA00022969"/>
    </source>
</evidence>
<dbReference type="RefSeq" id="WP_190996655.1">
    <property type="nucleotide sequence ID" value="NZ_JACXSI010000003.1"/>
</dbReference>
<keyword evidence="1 4" id="KW-0808">Transferase</keyword>
<keyword evidence="2" id="KW-0749">Sporulation</keyword>
<organism evidence="4 5">
    <name type="scientific">Peribacillus faecalis</name>
    <dbReference type="NCBI Taxonomy" id="2772559"/>
    <lineage>
        <taxon>Bacteria</taxon>
        <taxon>Bacillati</taxon>
        <taxon>Bacillota</taxon>
        <taxon>Bacilli</taxon>
        <taxon>Bacillales</taxon>
        <taxon>Bacillaceae</taxon>
        <taxon>Peribacillus</taxon>
    </lineage>
</organism>
<dbReference type="GO" id="GO:0003810">
    <property type="term" value="F:protein-glutamine gamma-glutamyltransferase activity"/>
    <property type="evidence" value="ECO:0007669"/>
    <property type="project" value="UniProtKB-EC"/>
</dbReference>
<name>A0A927HA60_9BACI</name>
<dbReference type="Proteomes" id="UP000602076">
    <property type="component" value="Unassembled WGS sequence"/>
</dbReference>
<evidence type="ECO:0000313" key="4">
    <source>
        <dbReference type="EMBL" id="MBD3107106.1"/>
    </source>
</evidence>
<dbReference type="GO" id="GO:0030435">
    <property type="term" value="P:sporulation resulting in formation of a cellular spore"/>
    <property type="evidence" value="ECO:0007669"/>
    <property type="project" value="UniProtKB-KW"/>
</dbReference>
<comment type="caution">
    <text evidence="4">The sequence shown here is derived from an EMBL/GenBank/DDBJ whole genome shotgun (WGS) entry which is preliminary data.</text>
</comment>
<accession>A0A927HA60</accession>
<keyword evidence="3 4" id="KW-0012">Acyltransferase</keyword>
<dbReference type="EC" id="2.3.2.13" evidence="4"/>
<dbReference type="HAMAP" id="MF_00727">
    <property type="entry name" value="Tgl"/>
    <property type="match status" value="1"/>
</dbReference>
<gene>
    <name evidence="4" type="ORF">IEO70_01825</name>
</gene>
<dbReference type="EMBL" id="JACXSI010000003">
    <property type="protein sequence ID" value="MBD3107106.1"/>
    <property type="molecule type" value="Genomic_DNA"/>
</dbReference>
<protein>
    <submittedName>
        <fullName evidence="4">Protein-glutamine gamma-glutamyltransferase</fullName>
        <ecNumber evidence="4">2.3.2.13</ecNumber>
    </submittedName>
</protein>
<evidence type="ECO:0000313" key="5">
    <source>
        <dbReference type="Proteomes" id="UP000602076"/>
    </source>
</evidence>
<dbReference type="AlphaFoldDB" id="A0A927HA60"/>
<dbReference type="Pfam" id="PF20085">
    <property type="entry name" value="TGL"/>
    <property type="match status" value="1"/>
</dbReference>
<proteinExistence type="inferred from homology"/>
<sequence>MIQISSMPFQQKDPGFAGSIENSIIKSMQASPYLYLYETANELQFEIDLRKNIIKSGHAMIQSEATFEEFKYSTANPQYWYVTKQGGFQLKPTVQPAEAIRDIFKNSYLYAFECATAIIIIYYDAVLNLIGESLFNQFFQNLYLYSWHADPDLGIQTIKTDYFLPGDVVYFNNPDFDRKLPWWRGENAILLENGSFLGHGTGINTAEQMIQFLNEVRKPNSNQSAYLMGIAVRPSFQYLSQLSMLQRTYTSSKIPYVVIHHNRTSISYMHYLSYYFSI</sequence>
<dbReference type="NCBIfam" id="NF002869">
    <property type="entry name" value="PRK03187.1"/>
    <property type="match status" value="1"/>
</dbReference>
<dbReference type="InterPro" id="IPR020916">
    <property type="entry name" value="Gln_gamma-glutamylTfrase_bac"/>
</dbReference>
<evidence type="ECO:0000256" key="3">
    <source>
        <dbReference type="ARBA" id="ARBA00023315"/>
    </source>
</evidence>
<evidence type="ECO:0000256" key="1">
    <source>
        <dbReference type="ARBA" id="ARBA00022679"/>
    </source>
</evidence>